<dbReference type="Pfam" id="PF04152">
    <property type="entry name" value="Mre11_DNA_bind"/>
    <property type="match status" value="1"/>
</dbReference>
<dbReference type="FunCoup" id="A0A409W742">
    <property type="interactions" value="603"/>
</dbReference>
<feature type="compositionally biased region" description="Acidic residues" evidence="19">
    <location>
        <begin position="690"/>
        <end position="709"/>
    </location>
</feature>
<dbReference type="Pfam" id="PF00149">
    <property type="entry name" value="Metallophos"/>
    <property type="match status" value="1"/>
</dbReference>
<dbReference type="GO" id="GO:0035861">
    <property type="term" value="C:site of double-strand break"/>
    <property type="evidence" value="ECO:0007669"/>
    <property type="project" value="TreeGrafter"/>
</dbReference>
<dbReference type="SMART" id="SM01347">
    <property type="entry name" value="Mre11_DNA_bind"/>
    <property type="match status" value="1"/>
</dbReference>
<dbReference type="GO" id="GO:0000723">
    <property type="term" value="P:telomere maintenance"/>
    <property type="evidence" value="ECO:0007669"/>
    <property type="project" value="TreeGrafter"/>
</dbReference>
<dbReference type="AlphaFoldDB" id="A0A409W742"/>
<evidence type="ECO:0000256" key="7">
    <source>
        <dbReference type="ARBA" id="ARBA00022723"/>
    </source>
</evidence>
<dbReference type="Gene3D" id="3.30.110.110">
    <property type="entry name" value="Mre11, capping domain"/>
    <property type="match status" value="1"/>
</dbReference>
<dbReference type="InParanoid" id="A0A409W742"/>
<dbReference type="InterPro" id="IPR029052">
    <property type="entry name" value="Metallo-depent_PP-like"/>
</dbReference>
<keyword evidence="15 16" id="KW-0469">Meiosis</keyword>
<feature type="compositionally biased region" description="Basic and acidic residues" evidence="19">
    <location>
        <begin position="580"/>
        <end position="607"/>
    </location>
</feature>
<dbReference type="EMBL" id="NHTK01005759">
    <property type="protein sequence ID" value="PPQ74350.1"/>
    <property type="molecule type" value="Genomic_DNA"/>
</dbReference>
<keyword evidence="8 16" id="KW-0255">Endonuclease</keyword>
<dbReference type="GO" id="GO:0000014">
    <property type="term" value="F:single-stranded DNA endodeoxyribonuclease activity"/>
    <property type="evidence" value="ECO:0007669"/>
    <property type="project" value="TreeGrafter"/>
</dbReference>
<evidence type="ECO:0000256" key="1">
    <source>
        <dbReference type="ARBA" id="ARBA00001936"/>
    </source>
</evidence>
<dbReference type="OrthoDB" id="30417at2759"/>
<dbReference type="GO" id="GO:0007095">
    <property type="term" value="P:mitotic G2 DNA damage checkpoint signaling"/>
    <property type="evidence" value="ECO:0007669"/>
    <property type="project" value="TreeGrafter"/>
</dbReference>
<dbReference type="InterPro" id="IPR003701">
    <property type="entry name" value="Mre11"/>
</dbReference>
<comment type="similarity">
    <text evidence="4 16">Belongs to the MRE11/RAD32 family.</text>
</comment>
<evidence type="ECO:0000256" key="17">
    <source>
        <dbReference type="PIRSR" id="PIRSR000882-1"/>
    </source>
</evidence>
<evidence type="ECO:0000256" key="9">
    <source>
        <dbReference type="ARBA" id="ARBA00022763"/>
    </source>
</evidence>
<reference evidence="21 22" key="1">
    <citation type="journal article" date="2018" name="Evol. Lett.">
        <title>Horizontal gene cluster transfer increased hallucinogenic mushroom diversity.</title>
        <authorList>
            <person name="Reynolds H.T."/>
            <person name="Vijayakumar V."/>
            <person name="Gluck-Thaler E."/>
            <person name="Korotkin H.B."/>
            <person name="Matheny P.B."/>
            <person name="Slot J.C."/>
        </authorList>
    </citation>
    <scope>NUCLEOTIDE SEQUENCE [LARGE SCALE GENOMIC DNA]</scope>
    <source>
        <strain evidence="21 22">2629</strain>
    </source>
</reference>
<dbReference type="PIRSF" id="PIRSF000882">
    <property type="entry name" value="DSB_repair_MRE11"/>
    <property type="match status" value="1"/>
</dbReference>
<evidence type="ECO:0000313" key="22">
    <source>
        <dbReference type="Proteomes" id="UP000284842"/>
    </source>
</evidence>
<comment type="function">
    <text evidence="16">Core component of the MRN complex, which plays a central role in double-strand break (DSB) repair, DNA recombination, maintenance of telomere integrity and meiosis. The MRN complex is involved in the repair of DNA double-strand breaks (DSBs) via homologous recombination (HR), an error-free mechanism which primarily occurs during S and G2 phases. The complex (1) mediates the end resection of damaged DNA, which generates proper single-stranded DNA, a key initial steps in HR, and is (2) required for the recruitment of other repair factors and efficient activation of ATM and ATR upon DNA damage. Within the MRN complex, MRE11 possesses both single-strand endonuclease activity and double-strand-specific 3'-5' exonuclease activity. MRE11 first endonucleolytically cleaves the 5' strand at DNA DSB ends to prevent non-homologous end joining (NHEJ) and licence HR. It then generates a single-stranded DNA gap via 3' to 5' exonucleolytic degradation, which is required for single-strand invasion and recombination.</text>
</comment>
<sequence length="781" mass="86188">MPEDSEWLPPFTKQKGIYGPEDTIRILLATDNHIGYNERDPIRGQDSINTFREILDLAVKHKVDFILLAGDLFHENKPSRDCLYQVTALLREYTLGDKPIEVELKSDPDQGKAAGYSFPAINYEDPNFNVAIPVFSIHGNHDDPQGAGQEGALCALDVLSVSGLINYMGKFDIPVTSGSNPSNPGGTSHRTNGATANNAPDPTAEQGIQIKPVLMRKGKTLLGMYGVGNVKDQRMHVELLRNNVKMFMPKDRDDWFNLLLVHQNRAKRGPQEYVPEGLFDDSVDLVVWGHEHDCRIVPEEVAGKKYYITQPGSSVATSLADGEAIEKHVALLQIQGKKFHMQPLPLRTVRPFVIESISLLDEAESSDLDITSQIEITQFLKRKANELIDMANDQWEERMKAIEAEQEQDEESGHRTKFPQRMLPLIRLKVDTTGVTETSNPIRFGQEFSNRVANPRDMLVFTRSRKSTAGARSRAANAGAEVELSIDNEENEMLSSAEKLAKVRVGTLVEEYLKAQELQLLGERGMGDAIRIFVEKDDIHAIETHVEKSLKTLIKSVSPNEDVEILEDDVIELLAEARKQQDQEYADKEQERGNKRGKGKEKAKAMAEQDEEMDSMMEDVDMGDAGDFNSDFDEDDEPPPPPKKRGAAASKAKTTAATKAKASTSKTTAKAKAPAKKATATRGKKKAVESDDEDEDVAFDDDDDEEVEEVPPPVKKPTGRAAAFGSSQPAKKAPAKRAPAKGKGTQSTLAFAPSQRATSSRAAAGKARGKMVVDDDDDDDD</sequence>
<organism evidence="21 22">
    <name type="scientific">Panaeolus cyanescens</name>
    <dbReference type="NCBI Taxonomy" id="181874"/>
    <lineage>
        <taxon>Eukaryota</taxon>
        <taxon>Fungi</taxon>
        <taxon>Dikarya</taxon>
        <taxon>Basidiomycota</taxon>
        <taxon>Agaricomycotina</taxon>
        <taxon>Agaricomycetes</taxon>
        <taxon>Agaricomycetidae</taxon>
        <taxon>Agaricales</taxon>
        <taxon>Agaricineae</taxon>
        <taxon>Galeropsidaceae</taxon>
        <taxon>Panaeolus</taxon>
    </lineage>
</organism>
<dbReference type="CDD" id="cd00840">
    <property type="entry name" value="MPP_Mre11_N"/>
    <property type="match status" value="1"/>
</dbReference>
<evidence type="ECO:0000256" key="13">
    <source>
        <dbReference type="ARBA" id="ARBA00023211"/>
    </source>
</evidence>
<evidence type="ECO:0000256" key="5">
    <source>
        <dbReference type="ARBA" id="ARBA00022454"/>
    </source>
</evidence>
<feature type="region of interest" description="Disordered" evidence="19">
    <location>
        <begin position="580"/>
        <end position="781"/>
    </location>
</feature>
<keyword evidence="22" id="KW-1185">Reference proteome</keyword>
<gene>
    <name evidence="21" type="ORF">CVT24_000661</name>
</gene>
<comment type="cofactor">
    <cofactor evidence="1 16">
        <name>Mn(2+)</name>
        <dbReference type="ChEBI" id="CHEBI:29035"/>
    </cofactor>
</comment>
<dbReference type="PANTHER" id="PTHR10139:SF1">
    <property type="entry name" value="DOUBLE-STRAND BREAK REPAIR PROTEIN MRE11"/>
    <property type="match status" value="1"/>
</dbReference>
<dbReference type="GO" id="GO:0006303">
    <property type="term" value="P:double-strand break repair via nonhomologous end joining"/>
    <property type="evidence" value="ECO:0007669"/>
    <property type="project" value="TreeGrafter"/>
</dbReference>
<evidence type="ECO:0000256" key="2">
    <source>
        <dbReference type="ARBA" id="ARBA00004123"/>
    </source>
</evidence>
<accession>A0A409W742</accession>
<dbReference type="InterPro" id="IPR007281">
    <property type="entry name" value="Mre11_DNA-bd"/>
</dbReference>
<feature type="compositionally biased region" description="Polar residues" evidence="19">
    <location>
        <begin position="189"/>
        <end position="200"/>
    </location>
</feature>
<feature type="compositionally biased region" description="Low complexity" evidence="19">
    <location>
        <begin position="178"/>
        <end position="188"/>
    </location>
</feature>
<dbReference type="Gene3D" id="3.60.21.10">
    <property type="match status" value="1"/>
</dbReference>
<dbReference type="GO" id="GO:0030145">
    <property type="term" value="F:manganese ion binding"/>
    <property type="evidence" value="ECO:0007669"/>
    <property type="project" value="UniProtKB-UniRule"/>
</dbReference>
<keyword evidence="12 16" id="KW-0234">DNA repair</keyword>
<keyword evidence="5" id="KW-0158">Chromosome</keyword>
<evidence type="ECO:0000256" key="6">
    <source>
        <dbReference type="ARBA" id="ARBA00022722"/>
    </source>
</evidence>
<evidence type="ECO:0000256" key="18">
    <source>
        <dbReference type="SAM" id="Coils"/>
    </source>
</evidence>
<comment type="caution">
    <text evidence="21">The sequence shown here is derived from an EMBL/GenBank/DDBJ whole genome shotgun (WGS) entry which is preliminary data.</text>
</comment>
<dbReference type="PANTHER" id="PTHR10139">
    <property type="entry name" value="DOUBLE-STRAND BREAK REPAIR PROTEIN MRE11"/>
    <property type="match status" value="1"/>
</dbReference>
<keyword evidence="18" id="KW-0175">Coiled coil</keyword>
<protein>
    <recommendedName>
        <fullName evidence="16">Double-strand break repair protein</fullName>
    </recommendedName>
</protein>
<dbReference type="GO" id="GO:0097552">
    <property type="term" value="P:mitochondrial double-strand break repair via homologous recombination"/>
    <property type="evidence" value="ECO:0007669"/>
    <property type="project" value="TreeGrafter"/>
</dbReference>
<keyword evidence="7" id="KW-0479">Metal-binding</keyword>
<dbReference type="Proteomes" id="UP000284842">
    <property type="component" value="Unassembled WGS sequence"/>
</dbReference>
<keyword evidence="11 16" id="KW-0269">Exonuclease</keyword>
<dbReference type="STRING" id="181874.A0A409W742"/>
<keyword evidence="14 16" id="KW-0539">Nucleus</keyword>
<dbReference type="GO" id="GO:0030870">
    <property type="term" value="C:Mre11 complex"/>
    <property type="evidence" value="ECO:0007669"/>
    <property type="project" value="UniProtKB-UniRule"/>
</dbReference>
<dbReference type="SUPFAM" id="SSF56300">
    <property type="entry name" value="Metallo-dependent phosphatases"/>
    <property type="match status" value="1"/>
</dbReference>
<feature type="domain" description="Mre11 DNA-binding" evidence="20">
    <location>
        <begin position="339"/>
        <end position="533"/>
    </location>
</feature>
<evidence type="ECO:0000256" key="15">
    <source>
        <dbReference type="ARBA" id="ARBA00023254"/>
    </source>
</evidence>
<dbReference type="GO" id="GO:0042138">
    <property type="term" value="P:meiotic DNA double-strand break formation"/>
    <property type="evidence" value="ECO:0007669"/>
    <property type="project" value="TreeGrafter"/>
</dbReference>
<feature type="active site" description="Proton donor" evidence="17">
    <location>
        <position position="141"/>
    </location>
</feature>
<evidence type="ECO:0000256" key="14">
    <source>
        <dbReference type="ARBA" id="ARBA00023242"/>
    </source>
</evidence>
<evidence type="ECO:0000256" key="8">
    <source>
        <dbReference type="ARBA" id="ARBA00022759"/>
    </source>
</evidence>
<evidence type="ECO:0000313" key="21">
    <source>
        <dbReference type="EMBL" id="PPQ74350.1"/>
    </source>
</evidence>
<feature type="region of interest" description="Disordered" evidence="19">
    <location>
        <begin position="178"/>
        <end position="204"/>
    </location>
</feature>
<keyword evidence="10 16" id="KW-0378">Hydrolase</keyword>
<feature type="compositionally biased region" description="Low complexity" evidence="19">
    <location>
        <begin position="647"/>
        <end position="681"/>
    </location>
</feature>
<dbReference type="GO" id="GO:0031573">
    <property type="term" value="P:mitotic intra-S DNA damage checkpoint signaling"/>
    <property type="evidence" value="ECO:0007669"/>
    <property type="project" value="TreeGrafter"/>
</dbReference>
<keyword evidence="13 16" id="KW-0464">Manganese</keyword>
<evidence type="ECO:0000256" key="12">
    <source>
        <dbReference type="ARBA" id="ARBA00023204"/>
    </source>
</evidence>
<dbReference type="InterPro" id="IPR004843">
    <property type="entry name" value="Calcineurin-like_PHP"/>
</dbReference>
<comment type="subcellular location">
    <subcellularLocation>
        <location evidence="3">Chromosome</location>
    </subcellularLocation>
    <subcellularLocation>
        <location evidence="2 16">Nucleus</location>
    </subcellularLocation>
</comment>
<feature type="compositionally biased region" description="Polar residues" evidence="19">
    <location>
        <begin position="745"/>
        <end position="761"/>
    </location>
</feature>
<dbReference type="GO" id="GO:0000724">
    <property type="term" value="P:double-strand break repair via homologous recombination"/>
    <property type="evidence" value="ECO:0007669"/>
    <property type="project" value="TreeGrafter"/>
</dbReference>
<feature type="coiled-coil region" evidence="18">
    <location>
        <begin position="385"/>
        <end position="412"/>
    </location>
</feature>
<evidence type="ECO:0000256" key="19">
    <source>
        <dbReference type="SAM" id="MobiDB-lite"/>
    </source>
</evidence>
<evidence type="ECO:0000256" key="3">
    <source>
        <dbReference type="ARBA" id="ARBA00004286"/>
    </source>
</evidence>
<dbReference type="GO" id="GO:0008296">
    <property type="term" value="F:3'-5'-DNA exonuclease activity"/>
    <property type="evidence" value="ECO:0007669"/>
    <property type="project" value="InterPro"/>
</dbReference>
<feature type="compositionally biased region" description="Acidic residues" evidence="19">
    <location>
        <begin position="608"/>
        <end position="638"/>
    </location>
</feature>
<dbReference type="InterPro" id="IPR041796">
    <property type="entry name" value="Mre11_N"/>
</dbReference>
<name>A0A409W742_9AGAR</name>
<evidence type="ECO:0000256" key="10">
    <source>
        <dbReference type="ARBA" id="ARBA00022801"/>
    </source>
</evidence>
<keyword evidence="6 16" id="KW-0540">Nuclease</keyword>
<evidence type="ECO:0000256" key="11">
    <source>
        <dbReference type="ARBA" id="ARBA00022839"/>
    </source>
</evidence>
<proteinExistence type="inferred from homology"/>
<evidence type="ECO:0000259" key="20">
    <source>
        <dbReference type="SMART" id="SM01347"/>
    </source>
</evidence>
<keyword evidence="9 16" id="KW-0227">DNA damage</keyword>
<dbReference type="InterPro" id="IPR038487">
    <property type="entry name" value="Mre11_capping_dom"/>
</dbReference>
<evidence type="ECO:0000256" key="16">
    <source>
        <dbReference type="PIRNR" id="PIRNR000882"/>
    </source>
</evidence>
<evidence type="ECO:0000256" key="4">
    <source>
        <dbReference type="ARBA" id="ARBA00009028"/>
    </source>
</evidence>